<dbReference type="Proteomes" id="UP000024559">
    <property type="component" value="Chromosome"/>
</dbReference>
<sequence length="82" mass="9691">MIKELTQTQVEELTQVLKNKNDAPHHRKYRHSFFILNAIKSSQISRLCPSESPKLIESLFKWWLRGPIKGKSWWSPPLIYDA</sequence>
<proteinExistence type="predicted"/>
<dbReference type="EMBL" id="AZJT01000071">
    <property type="protein sequence ID" value="ETW88049.1"/>
    <property type="molecule type" value="Genomic_DNA"/>
</dbReference>
<evidence type="ECO:0000313" key="1">
    <source>
        <dbReference type="EMBL" id="ETW88049.1"/>
    </source>
</evidence>
<protein>
    <submittedName>
        <fullName evidence="1">Uncharacterized protein</fullName>
    </submittedName>
</protein>
<organism evidence="1 2">
    <name type="scientific">Streptococcus thermophilus M17PTZA496</name>
    <dbReference type="NCBI Taxonomy" id="1433289"/>
    <lineage>
        <taxon>Bacteria</taxon>
        <taxon>Bacillati</taxon>
        <taxon>Bacillota</taxon>
        <taxon>Bacilli</taxon>
        <taxon>Lactobacillales</taxon>
        <taxon>Streptococcaceae</taxon>
        <taxon>Streptococcus</taxon>
    </lineage>
</organism>
<comment type="caution">
    <text evidence="1">The sequence shown here is derived from an EMBL/GenBank/DDBJ whole genome shotgun (WGS) entry which is preliminary data.</text>
</comment>
<gene>
    <name evidence="1" type="ORF">X841_10995</name>
</gene>
<dbReference type="HOGENOM" id="CLU_2556968_0_0_9"/>
<dbReference type="PATRIC" id="fig|1433289.7.peg.2257"/>
<evidence type="ECO:0000313" key="2">
    <source>
        <dbReference type="Proteomes" id="UP000024559"/>
    </source>
</evidence>
<accession>A0A0E2QEW2</accession>
<dbReference type="AlphaFoldDB" id="A0A0E2QEW2"/>
<reference evidence="2" key="1">
    <citation type="submission" date="2013-12" db="EMBL/GenBank/DDBJ databases">
        <title>Genome sequences of Streptococcus thermophilus strains MTH17CL396 and M17PTZA496 isolated from Fontina cheese in Valle d'Aosta region (Italy).</title>
        <authorList>
            <person name="Treu L."/>
            <person name="Giacomini A."/>
            <person name="Corich V."/>
            <person name="Vendramin V."/>
            <person name="Bovo B."/>
        </authorList>
    </citation>
    <scope>NUCLEOTIDE SEQUENCE [LARGE SCALE GENOMIC DNA]</scope>
    <source>
        <strain evidence="2">M17PTZA496</strain>
    </source>
</reference>
<name>A0A0E2QEW2_STRTR</name>